<gene>
    <name evidence="2" type="ORF">CDEB00056_LOCUS6195</name>
</gene>
<evidence type="ECO:0000313" key="2">
    <source>
        <dbReference type="EMBL" id="CAE0461354.1"/>
    </source>
</evidence>
<feature type="compositionally biased region" description="Polar residues" evidence="1">
    <location>
        <begin position="21"/>
        <end position="33"/>
    </location>
</feature>
<feature type="region of interest" description="Disordered" evidence="1">
    <location>
        <begin position="1"/>
        <end position="140"/>
    </location>
</feature>
<accession>A0A7S3V7B6</accession>
<dbReference type="AlphaFoldDB" id="A0A7S3V7B6"/>
<protein>
    <submittedName>
        <fullName evidence="2">Uncharacterized protein</fullName>
    </submittedName>
</protein>
<feature type="compositionally biased region" description="Basic and acidic residues" evidence="1">
    <location>
        <begin position="1"/>
        <end position="11"/>
    </location>
</feature>
<name>A0A7S3V7B6_9STRA</name>
<proteinExistence type="predicted"/>
<dbReference type="EMBL" id="HBIO01008147">
    <property type="protein sequence ID" value="CAE0461354.1"/>
    <property type="molecule type" value="Transcribed_RNA"/>
</dbReference>
<feature type="compositionally biased region" description="Basic and acidic residues" evidence="1">
    <location>
        <begin position="75"/>
        <end position="94"/>
    </location>
</feature>
<evidence type="ECO:0000256" key="1">
    <source>
        <dbReference type="SAM" id="MobiDB-lite"/>
    </source>
</evidence>
<reference evidence="2" key="1">
    <citation type="submission" date="2021-01" db="EMBL/GenBank/DDBJ databases">
        <authorList>
            <person name="Corre E."/>
            <person name="Pelletier E."/>
            <person name="Niang G."/>
            <person name="Scheremetjew M."/>
            <person name="Finn R."/>
            <person name="Kale V."/>
            <person name="Holt S."/>
            <person name="Cochrane G."/>
            <person name="Meng A."/>
            <person name="Brown T."/>
            <person name="Cohen L."/>
        </authorList>
    </citation>
    <scope>NUCLEOTIDE SEQUENCE</scope>
    <source>
        <strain evidence="2">MM31A-1</strain>
    </source>
</reference>
<sequence>MDSDVSDHVDNDLSYAGSMVENVSQGIQQNVRGSSEEEIVQNEVLSDWHDDDDTTSSPETRSRRTGNEEIQQASDSHDDDNYITHDNDTSRVELSETLNLSLRHDTSDAADPTASPEESLMDSDVSDHVDNDLSYAGSIT</sequence>
<organism evidence="2">
    <name type="scientific">Chaetoceros debilis</name>
    <dbReference type="NCBI Taxonomy" id="122233"/>
    <lineage>
        <taxon>Eukaryota</taxon>
        <taxon>Sar</taxon>
        <taxon>Stramenopiles</taxon>
        <taxon>Ochrophyta</taxon>
        <taxon>Bacillariophyta</taxon>
        <taxon>Coscinodiscophyceae</taxon>
        <taxon>Chaetocerotophycidae</taxon>
        <taxon>Chaetocerotales</taxon>
        <taxon>Chaetocerotaceae</taxon>
        <taxon>Chaetoceros</taxon>
    </lineage>
</organism>